<dbReference type="RefSeq" id="WP_306872898.1">
    <property type="nucleotide sequence ID" value="NZ_JAUSRB010000002.1"/>
</dbReference>
<evidence type="ECO:0000313" key="2">
    <source>
        <dbReference type="Proteomes" id="UP001230426"/>
    </source>
</evidence>
<comment type="caution">
    <text evidence="1">The sequence shown here is derived from an EMBL/GenBank/DDBJ whole genome shotgun (WGS) entry which is preliminary data.</text>
</comment>
<organism evidence="1 2">
    <name type="scientific">Streptosporangium brasiliense</name>
    <dbReference type="NCBI Taxonomy" id="47480"/>
    <lineage>
        <taxon>Bacteria</taxon>
        <taxon>Bacillati</taxon>
        <taxon>Actinomycetota</taxon>
        <taxon>Actinomycetes</taxon>
        <taxon>Streptosporangiales</taxon>
        <taxon>Streptosporangiaceae</taxon>
        <taxon>Streptosporangium</taxon>
    </lineage>
</organism>
<dbReference type="Proteomes" id="UP001230426">
    <property type="component" value="Unassembled WGS sequence"/>
</dbReference>
<keyword evidence="2" id="KW-1185">Reference proteome</keyword>
<dbReference type="EMBL" id="JAUSRB010000002">
    <property type="protein sequence ID" value="MDP9869228.1"/>
    <property type="molecule type" value="Genomic_DNA"/>
</dbReference>
<reference evidence="1 2" key="1">
    <citation type="submission" date="2023-07" db="EMBL/GenBank/DDBJ databases">
        <title>Sequencing the genomes of 1000 actinobacteria strains.</title>
        <authorList>
            <person name="Klenk H.-P."/>
        </authorList>
    </citation>
    <scope>NUCLEOTIDE SEQUENCE [LARGE SCALE GENOMIC DNA]</scope>
    <source>
        <strain evidence="1 2">DSM 44109</strain>
    </source>
</reference>
<evidence type="ECO:0008006" key="3">
    <source>
        <dbReference type="Google" id="ProtNLM"/>
    </source>
</evidence>
<sequence>MATYRVRVRNNQAALNRFLRSPAGPVVQHVEKIMRETANIGKRTIRVDTGVARGTIYSNALGLANHVVGRAGSLAKHAYWLDVGTGIYGPAGKPIVPKRAKVLVFTPKGSNVTVFAAAVKGIKGDRWLRRAFATACPYSVVDLGPK</sequence>
<protein>
    <recommendedName>
        <fullName evidence="3">HK97 gp10 family phage protein</fullName>
    </recommendedName>
</protein>
<evidence type="ECO:0000313" key="1">
    <source>
        <dbReference type="EMBL" id="MDP9869228.1"/>
    </source>
</evidence>
<gene>
    <name evidence="1" type="ORF">J2S55_008494</name>
</gene>
<proteinExistence type="predicted"/>
<accession>A0ABT9RJH1</accession>
<name>A0ABT9RJH1_9ACTN</name>